<feature type="region of interest" description="Disordered" evidence="1">
    <location>
        <begin position="388"/>
        <end position="463"/>
    </location>
</feature>
<proteinExistence type="predicted"/>
<sequence>MVARRRNEGPQLPPRRARRLNGQGPEVVHNAQGIETIRRKGRKGAKPTPTPANVPPTSTSDDTDTPPPPLPVPKIAADDDRNAHSKHHDAGTQTHQSTLGYYHFTDTGPIRYADRPPCMVTVPHDGIDVPSILPNHSFSQQIESSITAHRALQQERQRHAEQSRLLTRFETWSFEMQSKLIEAYNDDDEDQTTHQRLNTLHRRQSKSRRDRQHLEERVEKAEVAAQTVQVVVTKALETIFVDCGLLPAASETFEKTSWDLDFDETYSKPTLSPPHNTAEGEAEVDTSLQTISSQVLAHIDAEQEVCLAARHLEATRAAFHRKHDHFSDDHGRGYMEASATSSHEHRNEALSETTSETDRRHLLTKMRLTSDLIEAEQALQAAEAKLAELQDSNHTPNSKTPTQTSFSRSSSPPFLQPACLHRSPSHTHITSWRRSIPSSISSSSPQAPLLLNSDEDKEDLPIRHKDNQLWGSISRAMYHIQPNAYREKIEEWEKHCEGLRKARRVDADV</sequence>
<feature type="region of interest" description="Disordered" evidence="1">
    <location>
        <begin position="325"/>
        <end position="359"/>
    </location>
</feature>
<organism evidence="2 3">
    <name type="scientific">Septoria linicola</name>
    <dbReference type="NCBI Taxonomy" id="215465"/>
    <lineage>
        <taxon>Eukaryota</taxon>
        <taxon>Fungi</taxon>
        <taxon>Dikarya</taxon>
        <taxon>Ascomycota</taxon>
        <taxon>Pezizomycotina</taxon>
        <taxon>Dothideomycetes</taxon>
        <taxon>Dothideomycetidae</taxon>
        <taxon>Mycosphaerellales</taxon>
        <taxon>Mycosphaerellaceae</taxon>
        <taxon>Septoria</taxon>
    </lineage>
</organism>
<keyword evidence="3" id="KW-1185">Reference proteome</keyword>
<feature type="region of interest" description="Disordered" evidence="1">
    <location>
        <begin position="1"/>
        <end position="95"/>
    </location>
</feature>
<evidence type="ECO:0000313" key="2">
    <source>
        <dbReference type="EMBL" id="USW50391.1"/>
    </source>
</evidence>
<feature type="compositionally biased region" description="Low complexity" evidence="1">
    <location>
        <begin position="435"/>
        <end position="445"/>
    </location>
</feature>
<dbReference type="EMBL" id="CP099419">
    <property type="protein sequence ID" value="USW50391.1"/>
    <property type="molecule type" value="Genomic_DNA"/>
</dbReference>
<evidence type="ECO:0000256" key="1">
    <source>
        <dbReference type="SAM" id="MobiDB-lite"/>
    </source>
</evidence>
<reference evidence="2" key="1">
    <citation type="submission" date="2022-06" db="EMBL/GenBank/DDBJ databases">
        <title>Complete genome sequences of two strains of the flax pathogen Septoria linicola.</title>
        <authorList>
            <person name="Lapalu N."/>
            <person name="Simon A."/>
            <person name="Demenou B."/>
            <person name="Paumier D."/>
            <person name="Guillot M.-P."/>
            <person name="Gout L."/>
            <person name="Valade R."/>
        </authorList>
    </citation>
    <scope>NUCLEOTIDE SEQUENCE</scope>
    <source>
        <strain evidence="2">SE15195</strain>
    </source>
</reference>
<dbReference type="Proteomes" id="UP001056384">
    <property type="component" value="Chromosome 2"/>
</dbReference>
<accession>A0A9Q9AQV0</accession>
<evidence type="ECO:0000313" key="3">
    <source>
        <dbReference type="Proteomes" id="UP001056384"/>
    </source>
</evidence>
<gene>
    <name evidence="2" type="ORF">Slin15195_G037100</name>
</gene>
<dbReference type="AlphaFoldDB" id="A0A9Q9AQV0"/>
<feature type="compositionally biased region" description="Polar residues" evidence="1">
    <location>
        <begin position="392"/>
        <end position="413"/>
    </location>
</feature>
<protein>
    <submittedName>
        <fullName evidence="2">Uncharacterized protein</fullName>
    </submittedName>
</protein>
<name>A0A9Q9AQV0_9PEZI</name>